<dbReference type="PROSITE" id="PS50110">
    <property type="entry name" value="RESPONSE_REGULATORY"/>
    <property type="match status" value="1"/>
</dbReference>
<comment type="subcellular location">
    <subcellularLocation>
        <location evidence="2">Membrane</location>
    </subcellularLocation>
</comment>
<sequence length="1325" mass="149576">MEQRPEKLSKTNSRKNFSYGVILTFVTGLVSSAIAFTIVWDLGKKKIAQEFEYDGAQVAGLIEKQVAKNLQILGSISHFYSASDKVTRQEFQQFTKNYLATNPQIQALEWIPRVVDEERKAYEQAAKQDGFLDFAIREQDISKQMVRAKSRIEYFPVYFVEPYKGNQAALGFDLASNPSRLQALQTARDREKAIATAPITLIQTNESSKKGFLVFSPVYQNNVSIKTISDRRKHLEGFALGVFLMGDIVEKTLQDYQFQDIDVLIINDSAPLKDRILFASNPSLTPETIDSESDRTIAQSYKLNFAGQQWSVVTQSTSKYILQHTTWHPWGVLGGGILLTMVLTSYISNRITLEEKLRTKGLQLAGSVKQKTDDLKTTEAKYRHIFENVAEGIFLCTQDGKYVNVNPALVSIYGYDSSEQLIAEINKQQLFVNSHDWQKLTTELAKNTAIADFECQIYRADNSKIWVSLSIRLFQEQNQNYYEGTVSDISDRKKAEEDLRHSNNLLQGISLAQSRFIKDSEPAILFDGLLENLLEITNSEYGFIGEIFYTDGGEPYIEEAYMKMQGQPYLKTHAITNIAWDEATRKLYEENAVQGMEFHNLNTLFGAVIVTGQPVIANNPQTDPRRGGLPPGHPPLNTFLGLPFYSQNLLLGMVGVANRPDGYDRDLVEYLQPFMATCSNIIEASGSERKRKKIEIALKESEKRYRSIVDTANEGILLLNIHGKISFVNPRVCQMLGYELEEILERSLFDFLDHSNQERITLASPISLNCDSKTIKDYDLQFCRRDGSKLWAIAHISLICTYNSNCEGILVMIADISDRKQAEIELAAAKHSAEMANRTKSHFLAHMSHELRTPLNGILGSVRLLKKNLSTFSDNQTLSSSNLTKSLNTIEHSGSYLLGLIEDILDFAQMETTSIKLSPTAIKITTFVEEILAIVRSQAMAQNLSFTSEIPSNLPLGIEADRQRLKQILLELLNNALKFTNQGRVTLRIVVIEPSEPSESLPIQAKTDIHKQDLITLRFEVIDTGKGISPEELVKIFLPFEQSGEIHNKAAGTGLELTIIQQLLHFMNSDLKVTSSLNMGSTFWFDLTLPIVKNFVIEDLAESDSIVGYQGEKRKLLVADDKQENRLHLLNILEPLGFEVFLAENGQQEIEIAQKVNPDLILTDLVMPIKTGFEAVEELRRIPDFQHTPIIAVSSSILTIDSKQNQIAGCDAFLVKPIDKQKLLIFLQKSLQLLWIHQEKTEPIGINYQQTNSKIPDLIAPPKEKLEALYELAMLGSMKKIRQWAIALEELDVQYHPFASQLKQLSQGFQEKAIVNLVEQYLSQK</sequence>
<dbReference type="InterPro" id="IPR003594">
    <property type="entry name" value="HATPase_dom"/>
</dbReference>
<dbReference type="SMART" id="SM00091">
    <property type="entry name" value="PAS"/>
    <property type="match status" value="2"/>
</dbReference>
<dbReference type="PROSITE" id="PS50112">
    <property type="entry name" value="PAS"/>
    <property type="match status" value="2"/>
</dbReference>
<dbReference type="NCBIfam" id="TIGR00229">
    <property type="entry name" value="sensory_box"/>
    <property type="match status" value="2"/>
</dbReference>
<dbReference type="InterPro" id="IPR013767">
    <property type="entry name" value="PAS_fold"/>
</dbReference>
<dbReference type="SMART" id="SM00387">
    <property type="entry name" value="HATPase_c"/>
    <property type="match status" value="1"/>
</dbReference>
<keyword evidence="10 12" id="KW-0472">Membrane</keyword>
<dbReference type="EC" id="2.7.13.3" evidence="3"/>
<dbReference type="Proteomes" id="UP000320055">
    <property type="component" value="Unassembled WGS sequence"/>
</dbReference>
<evidence type="ECO:0000256" key="9">
    <source>
        <dbReference type="ARBA" id="ARBA00023012"/>
    </source>
</evidence>
<proteinExistence type="predicted"/>
<dbReference type="InterPro" id="IPR001789">
    <property type="entry name" value="Sig_transdc_resp-reg_receiver"/>
</dbReference>
<organism evidence="18 19">
    <name type="scientific">Hyella patelloides LEGE 07179</name>
    <dbReference type="NCBI Taxonomy" id="945734"/>
    <lineage>
        <taxon>Bacteria</taxon>
        <taxon>Bacillati</taxon>
        <taxon>Cyanobacteriota</taxon>
        <taxon>Cyanophyceae</taxon>
        <taxon>Pleurocapsales</taxon>
        <taxon>Hyellaceae</taxon>
        <taxon>Hyella</taxon>
    </lineage>
</organism>
<dbReference type="Pfam" id="PF13185">
    <property type="entry name" value="GAF_2"/>
    <property type="match status" value="1"/>
</dbReference>
<evidence type="ECO:0000313" key="18">
    <source>
        <dbReference type="EMBL" id="VEP14375.1"/>
    </source>
</evidence>
<evidence type="ECO:0000256" key="8">
    <source>
        <dbReference type="ARBA" id="ARBA00022989"/>
    </source>
</evidence>
<dbReference type="CDD" id="cd17546">
    <property type="entry name" value="REC_hyHK_CKI1_RcsC-like"/>
    <property type="match status" value="1"/>
</dbReference>
<feature type="domain" description="PAC" evidence="16">
    <location>
        <begin position="776"/>
        <end position="828"/>
    </location>
</feature>
<evidence type="ECO:0000259" key="17">
    <source>
        <dbReference type="PROSITE" id="PS50839"/>
    </source>
</evidence>
<evidence type="ECO:0000256" key="12">
    <source>
        <dbReference type="SAM" id="Phobius"/>
    </source>
</evidence>
<dbReference type="InterPro" id="IPR003661">
    <property type="entry name" value="HisK_dim/P_dom"/>
</dbReference>
<gene>
    <name evidence="18" type="ORF">H1P_260026</name>
</gene>
<dbReference type="SUPFAM" id="SSF55874">
    <property type="entry name" value="ATPase domain of HSP90 chaperone/DNA topoisomerase II/histidine kinase"/>
    <property type="match status" value="1"/>
</dbReference>
<dbReference type="Pfam" id="PF00072">
    <property type="entry name" value="Response_reg"/>
    <property type="match status" value="1"/>
</dbReference>
<dbReference type="Pfam" id="PF02518">
    <property type="entry name" value="HATPase_c"/>
    <property type="match status" value="1"/>
</dbReference>
<dbReference type="Gene3D" id="3.30.565.10">
    <property type="entry name" value="Histidine kinase-like ATPase, C-terminal domain"/>
    <property type="match status" value="1"/>
</dbReference>
<reference evidence="18 19" key="1">
    <citation type="submission" date="2019-01" db="EMBL/GenBank/DDBJ databases">
        <authorList>
            <person name="Brito A."/>
        </authorList>
    </citation>
    <scope>NUCLEOTIDE SEQUENCE [LARGE SCALE GENOMIC DNA]</scope>
    <source>
        <strain evidence="18">1</strain>
    </source>
</reference>
<dbReference type="CDD" id="cd00082">
    <property type="entry name" value="HisKA"/>
    <property type="match status" value="1"/>
</dbReference>
<dbReference type="CDD" id="cd00130">
    <property type="entry name" value="PAS"/>
    <property type="match status" value="2"/>
</dbReference>
<dbReference type="PRINTS" id="PR00344">
    <property type="entry name" value="BCTRLSENSOR"/>
</dbReference>
<dbReference type="GO" id="GO:0006355">
    <property type="term" value="P:regulation of DNA-templated transcription"/>
    <property type="evidence" value="ECO:0007669"/>
    <property type="project" value="InterPro"/>
</dbReference>
<dbReference type="InterPro" id="IPR005467">
    <property type="entry name" value="His_kinase_dom"/>
</dbReference>
<dbReference type="Gene3D" id="3.30.450.40">
    <property type="match status" value="1"/>
</dbReference>
<evidence type="ECO:0000259" key="15">
    <source>
        <dbReference type="PROSITE" id="PS50112"/>
    </source>
</evidence>
<name>A0A563VSH2_9CYAN</name>
<dbReference type="Pfam" id="PF00512">
    <property type="entry name" value="HisKA"/>
    <property type="match status" value="1"/>
</dbReference>
<keyword evidence="19" id="KW-1185">Reference proteome</keyword>
<dbReference type="InterPro" id="IPR011006">
    <property type="entry name" value="CheY-like_superfamily"/>
</dbReference>
<dbReference type="PANTHER" id="PTHR43047">
    <property type="entry name" value="TWO-COMPONENT HISTIDINE PROTEIN KINASE"/>
    <property type="match status" value="1"/>
</dbReference>
<evidence type="ECO:0000259" key="16">
    <source>
        <dbReference type="PROSITE" id="PS50113"/>
    </source>
</evidence>
<feature type="domain" description="Response regulatory" evidence="14">
    <location>
        <begin position="1115"/>
        <end position="1231"/>
    </location>
</feature>
<dbReference type="PROSITE" id="PS50839">
    <property type="entry name" value="CHASE"/>
    <property type="match status" value="1"/>
</dbReference>
<dbReference type="InterPro" id="IPR029016">
    <property type="entry name" value="GAF-like_dom_sf"/>
</dbReference>
<dbReference type="InterPro" id="IPR036097">
    <property type="entry name" value="HisK_dim/P_sf"/>
</dbReference>
<dbReference type="InterPro" id="IPR042240">
    <property type="entry name" value="CHASE_sf"/>
</dbReference>
<dbReference type="EMBL" id="CAACVJ010000179">
    <property type="protein sequence ID" value="VEP14375.1"/>
    <property type="molecule type" value="Genomic_DNA"/>
</dbReference>
<dbReference type="GO" id="GO:0000155">
    <property type="term" value="F:phosphorelay sensor kinase activity"/>
    <property type="evidence" value="ECO:0007669"/>
    <property type="project" value="InterPro"/>
</dbReference>
<dbReference type="InterPro" id="IPR000700">
    <property type="entry name" value="PAS-assoc_C"/>
</dbReference>
<evidence type="ECO:0000259" key="13">
    <source>
        <dbReference type="PROSITE" id="PS50109"/>
    </source>
</evidence>
<dbReference type="PROSITE" id="PS50113">
    <property type="entry name" value="PAC"/>
    <property type="match status" value="2"/>
</dbReference>
<dbReference type="Pfam" id="PF00989">
    <property type="entry name" value="PAS"/>
    <property type="match status" value="1"/>
</dbReference>
<evidence type="ECO:0000256" key="5">
    <source>
        <dbReference type="ARBA" id="ARBA00022679"/>
    </source>
</evidence>
<evidence type="ECO:0000256" key="3">
    <source>
        <dbReference type="ARBA" id="ARBA00012438"/>
    </source>
</evidence>
<accession>A0A563VSH2</accession>
<dbReference type="SMART" id="SM00388">
    <property type="entry name" value="HisKA"/>
    <property type="match status" value="1"/>
</dbReference>
<dbReference type="OrthoDB" id="569347at2"/>
<feature type="domain" description="PAS" evidence="15">
    <location>
        <begin position="378"/>
        <end position="419"/>
    </location>
</feature>
<dbReference type="SUPFAM" id="SSF55785">
    <property type="entry name" value="PYP-like sensor domain (PAS domain)"/>
    <property type="match status" value="2"/>
</dbReference>
<evidence type="ECO:0000256" key="6">
    <source>
        <dbReference type="ARBA" id="ARBA00022692"/>
    </source>
</evidence>
<dbReference type="InterPro" id="IPR035965">
    <property type="entry name" value="PAS-like_dom_sf"/>
</dbReference>
<dbReference type="PROSITE" id="PS50109">
    <property type="entry name" value="HIS_KIN"/>
    <property type="match status" value="1"/>
</dbReference>
<keyword evidence="7 18" id="KW-0418">Kinase</keyword>
<dbReference type="RefSeq" id="WP_144864947.1">
    <property type="nucleotide sequence ID" value="NZ_LR213786.1"/>
</dbReference>
<dbReference type="Gene3D" id="1.10.287.130">
    <property type="match status" value="1"/>
</dbReference>
<dbReference type="SUPFAM" id="SSF52172">
    <property type="entry name" value="CheY-like"/>
    <property type="match status" value="1"/>
</dbReference>
<dbReference type="Gene3D" id="3.40.50.2300">
    <property type="match status" value="1"/>
</dbReference>
<dbReference type="InterPro" id="IPR000014">
    <property type="entry name" value="PAS"/>
</dbReference>
<dbReference type="Pfam" id="PF13426">
    <property type="entry name" value="PAS_9"/>
    <property type="match status" value="1"/>
</dbReference>
<feature type="modified residue" description="4-aspartylphosphate" evidence="11">
    <location>
        <position position="1164"/>
    </location>
</feature>
<dbReference type="GO" id="GO:0016020">
    <property type="term" value="C:membrane"/>
    <property type="evidence" value="ECO:0007669"/>
    <property type="project" value="UniProtKB-SubCell"/>
</dbReference>
<keyword evidence="9" id="KW-0902">Two-component regulatory system</keyword>
<dbReference type="InterPro" id="IPR003018">
    <property type="entry name" value="GAF"/>
</dbReference>
<evidence type="ECO:0000256" key="4">
    <source>
        <dbReference type="ARBA" id="ARBA00022553"/>
    </source>
</evidence>
<keyword evidence="4 11" id="KW-0597">Phosphoprotein</keyword>
<evidence type="ECO:0000256" key="10">
    <source>
        <dbReference type="ARBA" id="ARBA00023136"/>
    </source>
</evidence>
<dbReference type="PANTHER" id="PTHR43047:SF64">
    <property type="entry name" value="HISTIDINE KINASE CONTAINING CHEY-HOMOLOGOUS RECEIVER DOMAIN AND PAS DOMAIN-RELATED"/>
    <property type="match status" value="1"/>
</dbReference>
<dbReference type="InterPro" id="IPR001610">
    <property type="entry name" value="PAC"/>
</dbReference>
<dbReference type="SUPFAM" id="SSF47384">
    <property type="entry name" value="Homodimeric domain of signal transducing histidine kinase"/>
    <property type="match status" value="1"/>
</dbReference>
<evidence type="ECO:0000256" key="7">
    <source>
        <dbReference type="ARBA" id="ARBA00022777"/>
    </source>
</evidence>
<feature type="domain" description="CHASE" evidence="17">
    <location>
        <begin position="82"/>
        <end position="313"/>
    </location>
</feature>
<evidence type="ECO:0000256" key="2">
    <source>
        <dbReference type="ARBA" id="ARBA00004370"/>
    </source>
</evidence>
<evidence type="ECO:0000256" key="1">
    <source>
        <dbReference type="ARBA" id="ARBA00000085"/>
    </source>
</evidence>
<feature type="transmembrane region" description="Helical" evidence="12">
    <location>
        <begin position="21"/>
        <end position="40"/>
    </location>
</feature>
<keyword evidence="5 18" id="KW-0808">Transferase</keyword>
<comment type="catalytic activity">
    <reaction evidence="1">
        <text>ATP + protein L-histidine = ADP + protein N-phospho-L-histidine.</text>
        <dbReference type="EC" id="2.7.13.3"/>
    </reaction>
</comment>
<keyword evidence="8 12" id="KW-1133">Transmembrane helix</keyword>
<feature type="domain" description="Histidine kinase" evidence="13">
    <location>
        <begin position="846"/>
        <end position="1091"/>
    </location>
</feature>
<dbReference type="Pfam" id="PF03924">
    <property type="entry name" value="CHASE"/>
    <property type="match status" value="1"/>
</dbReference>
<dbReference type="InterPro" id="IPR036890">
    <property type="entry name" value="HATPase_C_sf"/>
</dbReference>
<evidence type="ECO:0000259" key="14">
    <source>
        <dbReference type="PROSITE" id="PS50110"/>
    </source>
</evidence>
<dbReference type="Gene3D" id="3.30.450.350">
    <property type="entry name" value="CHASE domain"/>
    <property type="match status" value="1"/>
</dbReference>
<dbReference type="SMART" id="SM00448">
    <property type="entry name" value="REC"/>
    <property type="match status" value="1"/>
</dbReference>
<dbReference type="SMART" id="SM00086">
    <property type="entry name" value="PAC"/>
    <property type="match status" value="2"/>
</dbReference>
<evidence type="ECO:0000256" key="11">
    <source>
        <dbReference type="PROSITE-ProRule" id="PRU00169"/>
    </source>
</evidence>
<feature type="domain" description="PAC" evidence="16">
    <location>
        <begin position="451"/>
        <end position="501"/>
    </location>
</feature>
<dbReference type="InterPro" id="IPR004358">
    <property type="entry name" value="Sig_transdc_His_kin-like_C"/>
</dbReference>
<keyword evidence="6 12" id="KW-0812">Transmembrane</keyword>
<dbReference type="Gene3D" id="3.30.450.20">
    <property type="entry name" value="PAS domain"/>
    <property type="match status" value="2"/>
</dbReference>
<dbReference type="SMART" id="SM01079">
    <property type="entry name" value="CHASE"/>
    <property type="match status" value="1"/>
</dbReference>
<feature type="domain" description="PAS" evidence="15">
    <location>
        <begin position="701"/>
        <end position="760"/>
    </location>
</feature>
<dbReference type="SUPFAM" id="SSF55781">
    <property type="entry name" value="GAF domain-like"/>
    <property type="match status" value="1"/>
</dbReference>
<evidence type="ECO:0000313" key="19">
    <source>
        <dbReference type="Proteomes" id="UP000320055"/>
    </source>
</evidence>
<dbReference type="InterPro" id="IPR006189">
    <property type="entry name" value="CHASE_dom"/>
</dbReference>
<protein>
    <recommendedName>
        <fullName evidence="3">histidine kinase</fullName>
        <ecNumber evidence="3">2.7.13.3</ecNumber>
    </recommendedName>
</protein>